<sequence>MVRDWLSTCVSSHPNCSSQSANSGWLPSRLVDVGCGSAPSAPRLCLRDEIPPASPYLTLSHCWGASLTSKLTLSTLAQFRRAIPASALPRTYVDAIAVARFLGVRHLWIDSLCIVQDSARDWAAECSTMGRVYAGALCSVAAAAARSGAGGCFASRHPTCLQPLVLETTTTTTTTTKTTTKTLRRARWSVGAAAGADELVPQANAPLHARGWVLQERFLAARVVHFGRDRVFWECARGAAAEGEPAVRPSRRLLFLPRWDAARGEAVGLAFDAFLYWDLLVDAYAETALTMEKDKLPAFSGIAKAMAPHLGFGAGSGVAYLAGLWSWRLAGQLLWSVPGGGTRVRGRAPSWSWASVEGQLYMSTGKLNAVRRSDGDYLFDILRCETFPVGEDEFQEVKGGCIRGTGWLWKIPDARKLLNGPDYLTPRFADGKGQTIPATFDEKNTERSVQFLLPIQCLEYGSIEGLILERCETLPGQFVRIGHFSAASQWMGESPDLQEALLRMLKYVEGFGLVRPDTCDFEHRIKDQRFETEEAPLLGEYLYTITIV</sequence>
<gene>
    <name evidence="1" type="primary">g9354</name>
    <name evidence="1" type="ORF">NpPPO83_00009354</name>
</gene>
<name>A0ACB5RRE6_9PEZI</name>
<evidence type="ECO:0000313" key="2">
    <source>
        <dbReference type="Proteomes" id="UP001165186"/>
    </source>
</evidence>
<dbReference type="EMBL" id="BSXG01000005">
    <property type="protein sequence ID" value="GME23103.1"/>
    <property type="molecule type" value="Genomic_DNA"/>
</dbReference>
<accession>A0ACB5RRE6</accession>
<reference evidence="1" key="1">
    <citation type="submission" date="2024-09" db="EMBL/GenBank/DDBJ databases">
        <title>Draft Genome Sequences of Neofusicoccum parvum.</title>
        <authorList>
            <person name="Ashida A."/>
            <person name="Camagna M."/>
            <person name="Tanaka A."/>
            <person name="Takemoto D."/>
        </authorList>
    </citation>
    <scope>NUCLEOTIDE SEQUENCE</scope>
    <source>
        <strain evidence="1">PPO83</strain>
    </source>
</reference>
<comment type="caution">
    <text evidence="1">The sequence shown here is derived from an EMBL/GenBank/DDBJ whole genome shotgun (WGS) entry which is preliminary data.</text>
</comment>
<keyword evidence="2" id="KW-1185">Reference proteome</keyword>
<organism evidence="1 2">
    <name type="scientific">Neofusicoccum parvum</name>
    <dbReference type="NCBI Taxonomy" id="310453"/>
    <lineage>
        <taxon>Eukaryota</taxon>
        <taxon>Fungi</taxon>
        <taxon>Dikarya</taxon>
        <taxon>Ascomycota</taxon>
        <taxon>Pezizomycotina</taxon>
        <taxon>Dothideomycetes</taxon>
        <taxon>Dothideomycetes incertae sedis</taxon>
        <taxon>Botryosphaeriales</taxon>
        <taxon>Botryosphaeriaceae</taxon>
        <taxon>Neofusicoccum</taxon>
    </lineage>
</organism>
<protein>
    <submittedName>
        <fullName evidence="1">Uncharacterized protein PC9H_000022</fullName>
    </submittedName>
</protein>
<evidence type="ECO:0000313" key="1">
    <source>
        <dbReference type="EMBL" id="GME23103.1"/>
    </source>
</evidence>
<proteinExistence type="predicted"/>
<dbReference type="Proteomes" id="UP001165186">
    <property type="component" value="Unassembled WGS sequence"/>
</dbReference>